<dbReference type="InterPro" id="IPR032675">
    <property type="entry name" value="LRR_dom_sf"/>
</dbReference>
<dbReference type="Gene3D" id="3.80.10.10">
    <property type="entry name" value="Ribonuclease Inhibitor"/>
    <property type="match status" value="2"/>
</dbReference>
<evidence type="ECO:0000256" key="1">
    <source>
        <dbReference type="SAM" id="Coils"/>
    </source>
</evidence>
<proteinExistence type="predicted"/>
<dbReference type="Pfam" id="PF13516">
    <property type="entry name" value="LRR_6"/>
    <property type="match status" value="1"/>
</dbReference>
<sequence length="586" mass="66862">MTSLIKERKQSSHSFVSFYSDLCQMKSIAPLPTIKKTLQKKALDIVGDRIKLNDWQPILKALGRDRSLHYIAIRSKQIKHRVLENIDSEEKARQNEKFPVLFTKYLLKCLTESIFLCLINSCALTCLQLERIPLDSKMISILADGVHQSYSLQHLSLNRCRIGDEGCEILCRVIRNQWNLVSLDFSGCELTAIGADHIANMIKVLRLNRYGESWKQSLRYRIVDPKIMPGLRRISLNNNPSIKDQGLFRILEELVEDIWIKALDLQNCGITSMGGFHALELVKENKYITILDIRGNDAVVPTTISEIMKILAENIGADIPEFNWMKEVSCRSTIVPSDLTQRFSRTTINSTKTINGRPATANFEMYSTRTNNGRPTTVNSENHMQNSCFRQSKSISLKRTQVVKSSTSSCGLKEKDIEVIKLREQLKEANKKLKEFQQKFENTCDYLCTEKPSEMKMSNEDDMRMFQTNKDLKSIEYQSQMSEINEIYNSNRMLNSADKHSIEKFESTEDGLEMCTDLSEINSKSGSYHDRSSSISSSESLLNLPLDASFCDPTLSISPKSKAQSIFQNLLSTYRSKSSLLLNQNL</sequence>
<feature type="coiled-coil region" evidence="1">
    <location>
        <begin position="412"/>
        <end position="443"/>
    </location>
</feature>
<organism evidence="2">
    <name type="scientific">Clastoptera arizonana</name>
    <name type="common">Arizona spittle bug</name>
    <dbReference type="NCBI Taxonomy" id="38151"/>
    <lineage>
        <taxon>Eukaryota</taxon>
        <taxon>Metazoa</taxon>
        <taxon>Ecdysozoa</taxon>
        <taxon>Arthropoda</taxon>
        <taxon>Hexapoda</taxon>
        <taxon>Insecta</taxon>
        <taxon>Pterygota</taxon>
        <taxon>Neoptera</taxon>
        <taxon>Paraneoptera</taxon>
        <taxon>Hemiptera</taxon>
        <taxon>Auchenorrhyncha</taxon>
        <taxon>Cercopoidea</taxon>
        <taxon>Clastopteridae</taxon>
        <taxon>Clastoptera</taxon>
    </lineage>
</organism>
<dbReference type="GO" id="GO:0005813">
    <property type="term" value="C:centrosome"/>
    <property type="evidence" value="ECO:0007669"/>
    <property type="project" value="TreeGrafter"/>
</dbReference>
<dbReference type="GO" id="GO:0044782">
    <property type="term" value="P:cilium organization"/>
    <property type="evidence" value="ECO:0007669"/>
    <property type="project" value="TreeGrafter"/>
</dbReference>
<dbReference type="InterPro" id="IPR001611">
    <property type="entry name" value="Leu-rich_rpt"/>
</dbReference>
<protein>
    <recommendedName>
        <fullName evidence="3">Centrosomal protein of 78 kDa</fullName>
    </recommendedName>
</protein>
<gene>
    <name evidence="2" type="ORF">g.19365</name>
</gene>
<dbReference type="AlphaFoldDB" id="A0A1B6DH92"/>
<dbReference type="PANTHER" id="PTHR24110:SF3">
    <property type="entry name" value="CENTROSOMAL PROTEIN OF 78 KDA"/>
    <property type="match status" value="1"/>
</dbReference>
<keyword evidence="1" id="KW-0175">Coiled coil</keyword>
<dbReference type="PRINTS" id="PR02062">
    <property type="entry name" value="CENTROSOME78"/>
</dbReference>
<dbReference type="PANTHER" id="PTHR24110">
    <property type="entry name" value="CENTROSOMAL PROTEIN OF 78 KDA"/>
    <property type="match status" value="1"/>
</dbReference>
<dbReference type="InterPro" id="IPR026212">
    <property type="entry name" value="Cep78"/>
</dbReference>
<dbReference type="EMBL" id="GEDC01012239">
    <property type="protein sequence ID" value="JAS25059.1"/>
    <property type="molecule type" value="Transcribed_RNA"/>
</dbReference>
<accession>A0A1B6DH92</accession>
<evidence type="ECO:0008006" key="3">
    <source>
        <dbReference type="Google" id="ProtNLM"/>
    </source>
</evidence>
<evidence type="ECO:0000313" key="2">
    <source>
        <dbReference type="EMBL" id="JAS25059.1"/>
    </source>
</evidence>
<reference evidence="2" key="1">
    <citation type="submission" date="2015-12" db="EMBL/GenBank/DDBJ databases">
        <title>De novo transcriptome assembly of four potential Pierce s Disease insect vectors from Arizona vineyards.</title>
        <authorList>
            <person name="Tassone E.E."/>
        </authorList>
    </citation>
    <scope>NUCLEOTIDE SEQUENCE</scope>
</reference>
<dbReference type="SMART" id="SM00368">
    <property type="entry name" value="LRR_RI"/>
    <property type="match status" value="3"/>
</dbReference>
<dbReference type="GO" id="GO:0036064">
    <property type="term" value="C:ciliary basal body"/>
    <property type="evidence" value="ECO:0007669"/>
    <property type="project" value="TreeGrafter"/>
</dbReference>
<dbReference type="SUPFAM" id="SSF52047">
    <property type="entry name" value="RNI-like"/>
    <property type="match status" value="1"/>
</dbReference>
<name>A0A1B6DH92_9HEMI</name>